<dbReference type="eggNOG" id="ENOG503107E">
    <property type="taxonomic scope" value="Bacteria"/>
</dbReference>
<protein>
    <submittedName>
        <fullName evidence="2">Uncharacterized protein</fullName>
    </submittedName>
</protein>
<reference evidence="3" key="1">
    <citation type="journal article" date="2015" name="J. Biotechnol.">
        <title>Complete genome sequence of the actinobacterium Streptomyces glaucescens GLA.O (DSM 40922) consisting of a linear chromosome and one linear plasmid.</title>
        <authorList>
            <person name="Ortseifen V."/>
            <person name="Winkler A."/>
            <person name="Albersmeier A."/>
            <person name="Wendler S."/>
            <person name="Puhler A."/>
            <person name="Kalinowski J."/>
            <person name="Ruckert C."/>
        </authorList>
    </citation>
    <scope>NUCLEOTIDE SEQUENCE [LARGE SCALE GENOMIC DNA]</scope>
    <source>
        <strain evidence="3">DSM 40922 / GLA O</strain>
    </source>
</reference>
<feature type="region of interest" description="Disordered" evidence="1">
    <location>
        <begin position="136"/>
        <end position="167"/>
    </location>
</feature>
<dbReference type="HOGENOM" id="CLU_1593621_0_0_11"/>
<evidence type="ECO:0000313" key="3">
    <source>
        <dbReference type="Proteomes" id="UP000029482"/>
    </source>
</evidence>
<dbReference type="KEGG" id="sgu:SGLAU_10400"/>
<name>A0A089X2Q1_STRGA</name>
<dbReference type="EMBL" id="CP009438">
    <property type="protein sequence ID" value="AIR98087.1"/>
    <property type="molecule type" value="Genomic_DNA"/>
</dbReference>
<dbReference type="Proteomes" id="UP000029482">
    <property type="component" value="Chromosome"/>
</dbReference>
<evidence type="ECO:0000256" key="1">
    <source>
        <dbReference type="SAM" id="MobiDB-lite"/>
    </source>
</evidence>
<accession>A0A089X2Q1</accession>
<feature type="compositionally biased region" description="Polar residues" evidence="1">
    <location>
        <begin position="136"/>
        <end position="145"/>
    </location>
</feature>
<evidence type="ECO:0000313" key="2">
    <source>
        <dbReference type="EMBL" id="AIR98087.1"/>
    </source>
</evidence>
<feature type="compositionally biased region" description="Basic residues" evidence="1">
    <location>
        <begin position="81"/>
        <end position="90"/>
    </location>
</feature>
<gene>
    <name evidence="2" type="ORF">SGLAU_10400</name>
</gene>
<keyword evidence="3" id="KW-1185">Reference proteome</keyword>
<sequence>MNSGSVDSLNVCDRCGASANARQIREIADCDMPVAAAIDLVDQWVAFLGFSSSVLTMTRSTSASVIFRGTPGRGSSDRPSRPRSRNRLRQVRTVSGETHSRRDTSMIECPSAHSSTIRDRWARAWAVVRRRTQPSSTARWASVTDNGGIFGPGRLMPNQRRISDSGH</sequence>
<feature type="region of interest" description="Disordered" evidence="1">
    <location>
        <begin position="66"/>
        <end position="106"/>
    </location>
</feature>
<organism evidence="2 3">
    <name type="scientific">Streptomyces glaucescens</name>
    <dbReference type="NCBI Taxonomy" id="1907"/>
    <lineage>
        <taxon>Bacteria</taxon>
        <taxon>Bacillati</taxon>
        <taxon>Actinomycetota</taxon>
        <taxon>Actinomycetes</taxon>
        <taxon>Kitasatosporales</taxon>
        <taxon>Streptomycetaceae</taxon>
        <taxon>Streptomyces</taxon>
    </lineage>
</organism>
<proteinExistence type="predicted"/>
<dbReference type="AlphaFoldDB" id="A0A089X2Q1"/>